<dbReference type="OrthoDB" id="1046782at2759"/>
<accession>A0A8H7CDF6</accession>
<dbReference type="Pfam" id="PF00388">
    <property type="entry name" value="PI-PLC-X"/>
    <property type="match status" value="1"/>
</dbReference>
<comment type="caution">
    <text evidence="2">The sequence shown here is derived from an EMBL/GenBank/DDBJ whole genome shotgun (WGS) entry which is preliminary data.</text>
</comment>
<feature type="domain" description="Phosphatidylinositol-specific phospholipase C X" evidence="1">
    <location>
        <begin position="75"/>
        <end position="158"/>
    </location>
</feature>
<gene>
    <name evidence="2" type="ORF">MVEN_02380100</name>
</gene>
<dbReference type="GO" id="GO:0008081">
    <property type="term" value="F:phosphoric diester hydrolase activity"/>
    <property type="evidence" value="ECO:0007669"/>
    <property type="project" value="InterPro"/>
</dbReference>
<dbReference type="GO" id="GO:0006629">
    <property type="term" value="P:lipid metabolic process"/>
    <property type="evidence" value="ECO:0007669"/>
    <property type="project" value="InterPro"/>
</dbReference>
<dbReference type="PANTHER" id="PTHR13593:SF113">
    <property type="entry name" value="SI:DKEY-266F7.9"/>
    <property type="match status" value="1"/>
</dbReference>
<name>A0A8H7CDF6_9AGAR</name>
<keyword evidence="3" id="KW-1185">Reference proteome</keyword>
<proteinExistence type="predicted"/>
<dbReference type="InterPro" id="IPR000909">
    <property type="entry name" value="PLipase_C_PInositol-sp_X_dom"/>
</dbReference>
<dbReference type="EMBL" id="JACAZI010000030">
    <property type="protein sequence ID" value="KAF7333145.1"/>
    <property type="molecule type" value="Genomic_DNA"/>
</dbReference>
<sequence>MDTQYFVDPLRTSGRSLRPSSIFGAVTVPPEVVQLHKGNDAYRSLSTASNPHWMQSIPDNTSLTSISIPENFGPSADTLTAQLNTGIRAFDIRLRINEGNTFTVHHGAIYQNANFDDVLNKWDVFLTAHPSEALLVRIRHECTGEGLSCSDDSGQKSFVDIFDQYRDSSPAAQRIWWRESTDRDNAAPVPTLGVVRGKAVLMVINEKFGGRAYEYGLAQFSEWNHGSSKFVQDSYTVPTIFNIPKKHDEVRSFLDSTNTGNQSAIYVNFCSGASAGAYPYTVAGGSPGIQGVNPFLLDYLNQGTEVHRTGVMFMDFPGGWAH</sequence>
<dbReference type="SUPFAM" id="SSF51695">
    <property type="entry name" value="PLC-like phosphodiesterases"/>
    <property type="match status" value="1"/>
</dbReference>
<evidence type="ECO:0000313" key="3">
    <source>
        <dbReference type="Proteomes" id="UP000620124"/>
    </source>
</evidence>
<protein>
    <submittedName>
        <fullName evidence="2">Phosphatidylinositol-specific phospholipase C domain-containing protein</fullName>
    </submittedName>
</protein>
<dbReference type="InterPro" id="IPR051057">
    <property type="entry name" value="PI-PLC_domain"/>
</dbReference>
<evidence type="ECO:0000259" key="1">
    <source>
        <dbReference type="Pfam" id="PF00388"/>
    </source>
</evidence>
<dbReference type="PROSITE" id="PS50007">
    <property type="entry name" value="PIPLC_X_DOMAIN"/>
    <property type="match status" value="1"/>
</dbReference>
<dbReference type="Gene3D" id="3.20.20.190">
    <property type="entry name" value="Phosphatidylinositol (PI) phosphodiesterase"/>
    <property type="match status" value="1"/>
</dbReference>
<dbReference type="AlphaFoldDB" id="A0A8H7CDF6"/>
<reference evidence="2" key="1">
    <citation type="submission" date="2020-05" db="EMBL/GenBank/DDBJ databases">
        <title>Mycena genomes resolve the evolution of fungal bioluminescence.</title>
        <authorList>
            <person name="Tsai I.J."/>
        </authorList>
    </citation>
    <scope>NUCLEOTIDE SEQUENCE</scope>
    <source>
        <strain evidence="2">CCC161011</strain>
    </source>
</reference>
<dbReference type="Proteomes" id="UP000620124">
    <property type="component" value="Unassembled WGS sequence"/>
</dbReference>
<evidence type="ECO:0000313" key="2">
    <source>
        <dbReference type="EMBL" id="KAF7333145.1"/>
    </source>
</evidence>
<dbReference type="InterPro" id="IPR017946">
    <property type="entry name" value="PLC-like_Pdiesterase_TIM-brl"/>
</dbReference>
<dbReference type="PANTHER" id="PTHR13593">
    <property type="match status" value="1"/>
</dbReference>
<organism evidence="2 3">
    <name type="scientific">Mycena venus</name>
    <dbReference type="NCBI Taxonomy" id="2733690"/>
    <lineage>
        <taxon>Eukaryota</taxon>
        <taxon>Fungi</taxon>
        <taxon>Dikarya</taxon>
        <taxon>Basidiomycota</taxon>
        <taxon>Agaricomycotina</taxon>
        <taxon>Agaricomycetes</taxon>
        <taxon>Agaricomycetidae</taxon>
        <taxon>Agaricales</taxon>
        <taxon>Marasmiineae</taxon>
        <taxon>Mycenaceae</taxon>
        <taxon>Mycena</taxon>
    </lineage>
</organism>